<evidence type="ECO:0000313" key="4">
    <source>
        <dbReference type="EMBL" id="OZM58473.1"/>
    </source>
</evidence>
<evidence type="ECO:0000256" key="1">
    <source>
        <dbReference type="ARBA" id="ARBA00023122"/>
    </source>
</evidence>
<accession>A0A263BXK9</accession>
<gene>
    <name evidence="4" type="ORF">CIB95_02580</name>
</gene>
<proteinExistence type="predicted"/>
<sequence length="142" mass="15743">MGTLQEIMTKNVEYCTPLDNVYEVALKMKQLNVGAIPICEDEHLLGMITDRDIVVRAMAEKKPGSTKVTDIMSNELITGSPDMTTEEASKIMAEKQIRRLPVVENSKLCGIVSLGDLAVRNETDEQAGYALSEISEQDHMQQ</sequence>
<dbReference type="Proteomes" id="UP000217083">
    <property type="component" value="Unassembled WGS sequence"/>
</dbReference>
<dbReference type="AlphaFoldDB" id="A0A263BXK9"/>
<evidence type="ECO:0000313" key="5">
    <source>
        <dbReference type="Proteomes" id="UP000217083"/>
    </source>
</evidence>
<comment type="caution">
    <text evidence="4">The sequence shown here is derived from an EMBL/GenBank/DDBJ whole genome shotgun (WGS) entry which is preliminary data.</text>
</comment>
<dbReference type="PROSITE" id="PS51371">
    <property type="entry name" value="CBS"/>
    <property type="match status" value="2"/>
</dbReference>
<dbReference type="InterPro" id="IPR000644">
    <property type="entry name" value="CBS_dom"/>
</dbReference>
<dbReference type="Gene3D" id="3.10.580.10">
    <property type="entry name" value="CBS-domain"/>
    <property type="match status" value="1"/>
</dbReference>
<dbReference type="Pfam" id="PF00571">
    <property type="entry name" value="CBS"/>
    <property type="match status" value="2"/>
</dbReference>
<keyword evidence="5" id="KW-1185">Reference proteome</keyword>
<protein>
    <submittedName>
        <fullName evidence="4">CBS domain-containing protein</fullName>
    </submittedName>
</protein>
<reference evidence="4 5" key="2">
    <citation type="submission" date="2017-09" db="EMBL/GenBank/DDBJ databases">
        <title>Bacillus patelloidae sp. nov., isolated from the intestinal tract of a marine limpet.</title>
        <authorList>
            <person name="Liu R."/>
            <person name="Dong C."/>
            <person name="Shao Z."/>
        </authorList>
    </citation>
    <scope>NUCLEOTIDE SEQUENCE [LARGE SCALE GENOMIC DNA]</scope>
    <source>
        <strain evidence="4 5">SA5d-4</strain>
    </source>
</reference>
<evidence type="ECO:0000259" key="3">
    <source>
        <dbReference type="PROSITE" id="PS51371"/>
    </source>
</evidence>
<organism evidence="4 5">
    <name type="scientific">Lottiidibacillus patelloidae</name>
    <dbReference type="NCBI Taxonomy" id="2670334"/>
    <lineage>
        <taxon>Bacteria</taxon>
        <taxon>Bacillati</taxon>
        <taxon>Bacillota</taxon>
        <taxon>Bacilli</taxon>
        <taxon>Bacillales</taxon>
        <taxon>Bacillaceae</taxon>
        <taxon>Lottiidibacillus</taxon>
    </lineage>
</organism>
<keyword evidence="1 2" id="KW-0129">CBS domain</keyword>
<feature type="domain" description="CBS" evidence="3">
    <location>
        <begin position="8"/>
        <end position="63"/>
    </location>
</feature>
<reference evidence="5" key="1">
    <citation type="submission" date="2017-08" db="EMBL/GenBank/DDBJ databases">
        <authorList>
            <person name="Huang Z."/>
        </authorList>
    </citation>
    <scope>NUCLEOTIDE SEQUENCE [LARGE SCALE GENOMIC DNA]</scope>
    <source>
        <strain evidence="5">SA5d-4</strain>
    </source>
</reference>
<dbReference type="SMART" id="SM00116">
    <property type="entry name" value="CBS"/>
    <property type="match status" value="2"/>
</dbReference>
<dbReference type="InterPro" id="IPR046342">
    <property type="entry name" value="CBS_dom_sf"/>
</dbReference>
<dbReference type="EMBL" id="NPIA01000001">
    <property type="protein sequence ID" value="OZM58473.1"/>
    <property type="molecule type" value="Genomic_DNA"/>
</dbReference>
<name>A0A263BXK9_9BACI</name>
<dbReference type="SUPFAM" id="SSF54631">
    <property type="entry name" value="CBS-domain pair"/>
    <property type="match status" value="1"/>
</dbReference>
<feature type="domain" description="CBS" evidence="3">
    <location>
        <begin position="72"/>
        <end position="128"/>
    </location>
</feature>
<evidence type="ECO:0000256" key="2">
    <source>
        <dbReference type="PROSITE-ProRule" id="PRU00703"/>
    </source>
</evidence>
<dbReference type="PANTHER" id="PTHR43080:SF2">
    <property type="entry name" value="CBS DOMAIN-CONTAINING PROTEIN"/>
    <property type="match status" value="1"/>
</dbReference>
<dbReference type="InterPro" id="IPR051257">
    <property type="entry name" value="Diverse_CBS-Domain"/>
</dbReference>
<dbReference type="PANTHER" id="PTHR43080">
    <property type="entry name" value="CBS DOMAIN-CONTAINING PROTEIN CBSX3, MITOCHONDRIAL"/>
    <property type="match status" value="1"/>
</dbReference>
<dbReference type="RefSeq" id="WP_094921418.1">
    <property type="nucleotide sequence ID" value="NZ_NPIA01000001.1"/>
</dbReference>
<dbReference type="CDD" id="cd04622">
    <property type="entry name" value="CBS_pair_HRP1_like"/>
    <property type="match status" value="1"/>
</dbReference>